<dbReference type="PANTHER" id="PTHR44068">
    <property type="entry name" value="ZGC:194242"/>
    <property type="match status" value="1"/>
</dbReference>
<evidence type="ECO:0000259" key="2">
    <source>
        <dbReference type="Pfam" id="PF08241"/>
    </source>
</evidence>
<keyword evidence="1 3" id="KW-0808">Transferase</keyword>
<reference evidence="3" key="1">
    <citation type="submission" date="2014-11" db="EMBL/GenBank/DDBJ databases">
        <authorList>
            <person name="Zhu J."/>
            <person name="Qi W."/>
            <person name="Song R."/>
        </authorList>
    </citation>
    <scope>NUCLEOTIDE SEQUENCE</scope>
</reference>
<proteinExistence type="predicted"/>
<dbReference type="SUPFAM" id="SSF53335">
    <property type="entry name" value="S-adenosyl-L-methionine-dependent methyltransferases"/>
    <property type="match status" value="1"/>
</dbReference>
<sequence>MKMGLPARIFALVLRIAPPFFKNKLWKWWYQRLAKGYDKKEFRFMNYGYKDDDPLILSDHDESHRLFIQLYNTNIKDIDFKGKNVLEVGSGRGGGASWIARTKKPESLTGMDFSKEAVSLCNIWYKDQKNLSFIEGNAENISLNNSSFDIVYNVESSHCYGNISKFIQEVFRLLKNQGDFCWTDFRDQKTMTELENIFISVGFKITSKRNITKQVLEALDMINESKKEKINQLVPKSIRRSFETFAGVQGTPVYQAFVEERLQYYCYQLKKIS</sequence>
<dbReference type="Pfam" id="PF08241">
    <property type="entry name" value="Methyltransf_11"/>
    <property type="match status" value="1"/>
</dbReference>
<evidence type="ECO:0000256" key="1">
    <source>
        <dbReference type="ARBA" id="ARBA00022679"/>
    </source>
</evidence>
<accession>A0A1B1T9I0</accession>
<evidence type="ECO:0000313" key="3">
    <source>
        <dbReference type="EMBL" id="ANV78944.1"/>
    </source>
</evidence>
<protein>
    <submittedName>
        <fullName evidence="3">Methyltransferase type 11</fullName>
    </submittedName>
</protein>
<keyword evidence="3" id="KW-0489">Methyltransferase</keyword>
<dbReference type="InterPro" id="IPR050447">
    <property type="entry name" value="Erg6_SMT_methyltransf"/>
</dbReference>
<dbReference type="InterPro" id="IPR029063">
    <property type="entry name" value="SAM-dependent_MTases_sf"/>
</dbReference>
<name>A0A1B1T9I0_9ARCH</name>
<organism evidence="3">
    <name type="scientific">uncultured Poseidoniia archaeon</name>
    <dbReference type="NCBI Taxonomy" id="1697135"/>
    <lineage>
        <taxon>Archaea</taxon>
        <taxon>Methanobacteriati</taxon>
        <taxon>Thermoplasmatota</taxon>
        <taxon>Candidatus Poseidoniia</taxon>
        <taxon>environmental samples</taxon>
    </lineage>
</organism>
<dbReference type="GO" id="GO:0003838">
    <property type="term" value="F:sterol 24-C-methyltransferase activity"/>
    <property type="evidence" value="ECO:0007669"/>
    <property type="project" value="TreeGrafter"/>
</dbReference>
<feature type="domain" description="Methyltransferase type 11" evidence="2">
    <location>
        <begin position="86"/>
        <end position="180"/>
    </location>
</feature>
<dbReference type="GO" id="GO:0032259">
    <property type="term" value="P:methylation"/>
    <property type="evidence" value="ECO:0007669"/>
    <property type="project" value="UniProtKB-KW"/>
</dbReference>
<dbReference type="GO" id="GO:0016126">
    <property type="term" value="P:sterol biosynthetic process"/>
    <property type="evidence" value="ECO:0007669"/>
    <property type="project" value="TreeGrafter"/>
</dbReference>
<dbReference type="CDD" id="cd02440">
    <property type="entry name" value="AdoMet_MTases"/>
    <property type="match status" value="1"/>
</dbReference>
<dbReference type="PANTHER" id="PTHR44068:SF1">
    <property type="entry name" value="HYPOTHETICAL LOC100005854"/>
    <property type="match status" value="1"/>
</dbReference>
<dbReference type="InterPro" id="IPR013216">
    <property type="entry name" value="Methyltransf_11"/>
</dbReference>
<dbReference type="EMBL" id="KP211807">
    <property type="protein sequence ID" value="ANV78944.1"/>
    <property type="molecule type" value="Genomic_DNA"/>
</dbReference>
<reference evidence="3" key="2">
    <citation type="journal article" date="2015" name="ISME J.">
        <title>A new class of marine Euryarchaeota group II from the Mediterranean deep chlorophyll maximum.</title>
        <authorList>
            <person name="Martin-Cuadrado A.B."/>
            <person name="Garcia-Heredia I."/>
            <person name="Molto A.G."/>
            <person name="Lopez-Ubeda R."/>
            <person name="Kimes N."/>
            <person name="Lopez-Garcia P."/>
            <person name="Moreira D."/>
            <person name="Rodriguez-Valera F."/>
        </authorList>
    </citation>
    <scope>NUCLEOTIDE SEQUENCE</scope>
</reference>
<dbReference type="Gene3D" id="3.40.50.150">
    <property type="entry name" value="Vaccinia Virus protein VP39"/>
    <property type="match status" value="1"/>
</dbReference>
<dbReference type="AlphaFoldDB" id="A0A1B1T9I0"/>